<proteinExistence type="predicted"/>
<name>A0A8J4FHH5_9CHLO</name>
<dbReference type="Proteomes" id="UP000747110">
    <property type="component" value="Unassembled WGS sequence"/>
</dbReference>
<dbReference type="OrthoDB" id="540777at2759"/>
<protein>
    <recommendedName>
        <fullName evidence="3">Pherophorin domain-containing protein</fullName>
    </recommendedName>
</protein>
<evidence type="ECO:0000256" key="1">
    <source>
        <dbReference type="SAM" id="MobiDB-lite"/>
    </source>
</evidence>
<sequence>FAIAALALAWAACVNSQEYNAEDYDAAFGEQTGIFPAFPYRDCATKIGAYRFSPVAKQYPGGKYCFIIKVQSQNCTNSCCSADLNKIEFNVSDSCIIQPAPEVKATINGIYTRVGPAFAYPVNGRNGSAILRLTQLGLNLTTAADAEVCLTLKTNRLGKGCATLEQLCVPPPGAPRGVCTVALYDTVCQCCPVSTSQNLVPYLEQPPSPQPPSPPLPPSPSPPPPPPPSPPPPRPPPPPPPP</sequence>
<feature type="signal peptide" evidence="2">
    <location>
        <begin position="1"/>
        <end position="16"/>
    </location>
</feature>
<feature type="compositionally biased region" description="Pro residues" evidence="1">
    <location>
        <begin position="204"/>
        <end position="242"/>
    </location>
</feature>
<dbReference type="EMBL" id="BNCP01000008">
    <property type="protein sequence ID" value="GIL76541.1"/>
    <property type="molecule type" value="Genomic_DNA"/>
</dbReference>
<feature type="region of interest" description="Disordered" evidence="1">
    <location>
        <begin position="201"/>
        <end position="242"/>
    </location>
</feature>
<evidence type="ECO:0000256" key="2">
    <source>
        <dbReference type="SAM" id="SignalP"/>
    </source>
</evidence>
<evidence type="ECO:0000259" key="3">
    <source>
        <dbReference type="Pfam" id="PF12499"/>
    </source>
</evidence>
<dbReference type="InterPro" id="IPR024616">
    <property type="entry name" value="Pherophorin"/>
</dbReference>
<feature type="non-terminal residue" evidence="4">
    <location>
        <position position="1"/>
    </location>
</feature>
<gene>
    <name evidence="4" type="ORF">Vretifemale_6204</name>
</gene>
<reference evidence="4" key="1">
    <citation type="journal article" date="2021" name="Proc. Natl. Acad. Sci. U.S.A.">
        <title>Three genomes in the algal genus Volvox reveal the fate of a haploid sex-determining region after a transition to homothallism.</title>
        <authorList>
            <person name="Yamamoto K."/>
            <person name="Hamaji T."/>
            <person name="Kawai-Toyooka H."/>
            <person name="Matsuzaki R."/>
            <person name="Takahashi F."/>
            <person name="Nishimura Y."/>
            <person name="Kawachi M."/>
            <person name="Noguchi H."/>
            <person name="Minakuchi Y."/>
            <person name="Umen J.G."/>
            <person name="Toyoda A."/>
            <person name="Nozaki H."/>
        </authorList>
    </citation>
    <scope>NUCLEOTIDE SEQUENCE</scope>
    <source>
        <strain evidence="4">NIES-3786</strain>
    </source>
</reference>
<comment type="caution">
    <text evidence="4">The sequence shown here is derived from an EMBL/GenBank/DDBJ whole genome shotgun (WGS) entry which is preliminary data.</text>
</comment>
<dbReference type="AlphaFoldDB" id="A0A8J4FHH5"/>
<feature type="non-terminal residue" evidence="4">
    <location>
        <position position="242"/>
    </location>
</feature>
<feature type="chain" id="PRO_5035304733" description="Pherophorin domain-containing protein" evidence="2">
    <location>
        <begin position="17"/>
        <end position="242"/>
    </location>
</feature>
<feature type="domain" description="Pherophorin" evidence="3">
    <location>
        <begin position="38"/>
        <end position="192"/>
    </location>
</feature>
<dbReference type="Pfam" id="PF12499">
    <property type="entry name" value="DUF3707"/>
    <property type="match status" value="1"/>
</dbReference>
<organism evidence="4 5">
    <name type="scientific">Volvox reticuliferus</name>
    <dbReference type="NCBI Taxonomy" id="1737510"/>
    <lineage>
        <taxon>Eukaryota</taxon>
        <taxon>Viridiplantae</taxon>
        <taxon>Chlorophyta</taxon>
        <taxon>core chlorophytes</taxon>
        <taxon>Chlorophyceae</taxon>
        <taxon>CS clade</taxon>
        <taxon>Chlamydomonadales</taxon>
        <taxon>Volvocaceae</taxon>
        <taxon>Volvox</taxon>
    </lineage>
</organism>
<accession>A0A8J4FHH5</accession>
<evidence type="ECO:0000313" key="4">
    <source>
        <dbReference type="EMBL" id="GIL76541.1"/>
    </source>
</evidence>
<evidence type="ECO:0000313" key="5">
    <source>
        <dbReference type="Proteomes" id="UP000747110"/>
    </source>
</evidence>
<keyword evidence="2" id="KW-0732">Signal</keyword>
<keyword evidence="5" id="KW-1185">Reference proteome</keyword>